<dbReference type="GO" id="GO:0009738">
    <property type="term" value="P:abscisic acid-activated signaling pathway"/>
    <property type="evidence" value="ECO:0007669"/>
    <property type="project" value="TreeGrafter"/>
</dbReference>
<sequence length="61" mass="6972">MFKVFALEDATIIPKIIPQAIESIEILEGNGGDRLKYVKDRIDTIDKDNFTYSYTTMKSTL</sequence>
<dbReference type="GO" id="GO:0010427">
    <property type="term" value="F:abscisic acid binding"/>
    <property type="evidence" value="ECO:0007669"/>
    <property type="project" value="TreeGrafter"/>
</dbReference>
<name>A0A067K7R6_JATCU</name>
<accession>A0A067K7R6</accession>
<dbReference type="AlphaFoldDB" id="A0A067K7R6"/>
<evidence type="ECO:0000256" key="1">
    <source>
        <dbReference type="ARBA" id="ARBA00022821"/>
    </source>
</evidence>
<dbReference type="Proteomes" id="UP000027138">
    <property type="component" value="Unassembled WGS sequence"/>
</dbReference>
<dbReference type="GO" id="GO:0038023">
    <property type="term" value="F:signaling receptor activity"/>
    <property type="evidence" value="ECO:0007669"/>
    <property type="project" value="TreeGrafter"/>
</dbReference>
<dbReference type="InterPro" id="IPR023393">
    <property type="entry name" value="START-like_dom_sf"/>
</dbReference>
<proteinExistence type="predicted"/>
<dbReference type="Gene3D" id="3.30.530.20">
    <property type="match status" value="1"/>
</dbReference>
<keyword evidence="4" id="KW-1185">Reference proteome</keyword>
<dbReference type="PANTHER" id="PTHR31213:SF55">
    <property type="entry name" value="STRESS-INDUCED PROTEIN SAM22"/>
    <property type="match status" value="1"/>
</dbReference>
<protein>
    <recommendedName>
        <fullName evidence="5">Bet v I/Major latex protein domain-containing protein</fullName>
    </recommendedName>
</protein>
<evidence type="ECO:0000313" key="4">
    <source>
        <dbReference type="Proteomes" id="UP000027138"/>
    </source>
</evidence>
<dbReference type="SUPFAM" id="SSF55961">
    <property type="entry name" value="Bet v1-like"/>
    <property type="match status" value="1"/>
</dbReference>
<dbReference type="PANTHER" id="PTHR31213">
    <property type="entry name" value="OS08G0374000 PROTEIN-RELATED"/>
    <property type="match status" value="1"/>
</dbReference>
<evidence type="ECO:0000256" key="2">
    <source>
        <dbReference type="ARBA" id="ARBA00023265"/>
    </source>
</evidence>
<evidence type="ECO:0008006" key="5">
    <source>
        <dbReference type="Google" id="ProtNLM"/>
    </source>
</evidence>
<evidence type="ECO:0000313" key="3">
    <source>
        <dbReference type="EMBL" id="KDP27859.1"/>
    </source>
</evidence>
<dbReference type="GO" id="GO:0006952">
    <property type="term" value="P:defense response"/>
    <property type="evidence" value="ECO:0007669"/>
    <property type="project" value="UniProtKB-KW"/>
</dbReference>
<keyword evidence="1" id="KW-0611">Plant defense</keyword>
<dbReference type="InterPro" id="IPR050279">
    <property type="entry name" value="Plant_def-hormone_signal"/>
</dbReference>
<keyword evidence="2" id="KW-0568">Pathogenesis-related protein</keyword>
<reference evidence="3 4" key="1">
    <citation type="journal article" date="2014" name="PLoS ONE">
        <title>Global Analysis of Gene Expression Profiles in Physic Nut (Jatropha curcas L.) Seedlings Exposed to Salt Stress.</title>
        <authorList>
            <person name="Zhang L."/>
            <person name="Zhang C."/>
            <person name="Wu P."/>
            <person name="Chen Y."/>
            <person name="Li M."/>
            <person name="Jiang H."/>
            <person name="Wu G."/>
        </authorList>
    </citation>
    <scope>NUCLEOTIDE SEQUENCE [LARGE SCALE GENOMIC DNA]</scope>
    <source>
        <strain evidence="4">cv. GZQX0401</strain>
        <tissue evidence="3">Young leaves</tissue>
    </source>
</reference>
<dbReference type="EMBL" id="KK914794">
    <property type="protein sequence ID" value="KDP27859.1"/>
    <property type="molecule type" value="Genomic_DNA"/>
</dbReference>
<dbReference type="OrthoDB" id="1879545at2759"/>
<organism evidence="3 4">
    <name type="scientific">Jatropha curcas</name>
    <name type="common">Barbados nut</name>
    <dbReference type="NCBI Taxonomy" id="180498"/>
    <lineage>
        <taxon>Eukaryota</taxon>
        <taxon>Viridiplantae</taxon>
        <taxon>Streptophyta</taxon>
        <taxon>Embryophyta</taxon>
        <taxon>Tracheophyta</taxon>
        <taxon>Spermatophyta</taxon>
        <taxon>Magnoliopsida</taxon>
        <taxon>eudicotyledons</taxon>
        <taxon>Gunneridae</taxon>
        <taxon>Pentapetalae</taxon>
        <taxon>rosids</taxon>
        <taxon>fabids</taxon>
        <taxon>Malpighiales</taxon>
        <taxon>Euphorbiaceae</taxon>
        <taxon>Crotonoideae</taxon>
        <taxon>Jatropheae</taxon>
        <taxon>Jatropha</taxon>
    </lineage>
</organism>
<gene>
    <name evidence="3" type="ORF">JCGZ_18939</name>
</gene>
<dbReference type="GO" id="GO:0004864">
    <property type="term" value="F:protein phosphatase inhibitor activity"/>
    <property type="evidence" value="ECO:0007669"/>
    <property type="project" value="TreeGrafter"/>
</dbReference>
<dbReference type="GO" id="GO:0005737">
    <property type="term" value="C:cytoplasm"/>
    <property type="evidence" value="ECO:0007669"/>
    <property type="project" value="TreeGrafter"/>
</dbReference>
<dbReference type="GO" id="GO:0005634">
    <property type="term" value="C:nucleus"/>
    <property type="evidence" value="ECO:0007669"/>
    <property type="project" value="TreeGrafter"/>
</dbReference>